<dbReference type="Pfam" id="PF24674">
    <property type="entry name" value="MACPF_SNTX"/>
    <property type="match status" value="1"/>
</dbReference>
<dbReference type="PANTHER" id="PTHR31594">
    <property type="entry name" value="AIG1-TYPE G DOMAIN-CONTAINING PROTEIN"/>
    <property type="match status" value="1"/>
</dbReference>
<protein>
    <recommendedName>
        <fullName evidence="1">SNTX MACPF/CDC-like domain-containing protein</fullName>
    </recommendedName>
</protein>
<reference evidence="3" key="1">
    <citation type="submission" date="2022-11" db="UniProtKB">
        <authorList>
            <consortium name="WormBaseParasite"/>
        </authorList>
    </citation>
    <scope>IDENTIFICATION</scope>
</reference>
<evidence type="ECO:0000313" key="2">
    <source>
        <dbReference type="Proteomes" id="UP000887578"/>
    </source>
</evidence>
<dbReference type="AlphaFoldDB" id="A0A914Q229"/>
<evidence type="ECO:0000259" key="1">
    <source>
        <dbReference type="Pfam" id="PF24674"/>
    </source>
</evidence>
<proteinExistence type="predicted"/>
<dbReference type="Proteomes" id="UP000887578">
    <property type="component" value="Unplaced"/>
</dbReference>
<evidence type="ECO:0000313" key="3">
    <source>
        <dbReference type="WBParaSite" id="PDA_v2.g21170.t1"/>
    </source>
</evidence>
<name>A0A914Q229_9BILA</name>
<accession>A0A914Q229</accession>
<organism evidence="2 3">
    <name type="scientific">Panagrolaimus davidi</name>
    <dbReference type="NCBI Taxonomy" id="227884"/>
    <lineage>
        <taxon>Eukaryota</taxon>
        <taxon>Metazoa</taxon>
        <taxon>Ecdysozoa</taxon>
        <taxon>Nematoda</taxon>
        <taxon>Chromadorea</taxon>
        <taxon>Rhabditida</taxon>
        <taxon>Tylenchina</taxon>
        <taxon>Panagrolaimomorpha</taxon>
        <taxon>Panagrolaimoidea</taxon>
        <taxon>Panagrolaimidae</taxon>
        <taxon>Panagrolaimus</taxon>
    </lineage>
</organism>
<sequence>MKYDFSNSTSSKLSLLGIEGEFKLNLMCKAIVDASGSAAFAKHMNTTKNEMRCTFAFSSSTGESDININDERIHQYFKKDIKDSCGTHIVIRITLGASATAELFVETNDESCKIEMKEKLEANIGKANEWLNAGFNENAQYKDDELTNITNIRFNTYGAINVKKPNNVQEALEIINGLQETLDNQDNSHVLEFHLLPLNTLKEAIGKGIFSVDRIILC</sequence>
<dbReference type="InterPro" id="IPR052090">
    <property type="entry name" value="Cytolytic_pore-forming_toxin"/>
</dbReference>
<dbReference type="WBParaSite" id="PDA_v2.g21170.t1">
    <property type="protein sequence ID" value="PDA_v2.g21170.t1"/>
    <property type="gene ID" value="PDA_v2.g21170"/>
</dbReference>
<keyword evidence="2" id="KW-1185">Reference proteome</keyword>
<dbReference type="InterPro" id="IPR056072">
    <property type="entry name" value="SNTX_MACPF/CDC-like_dom"/>
</dbReference>
<dbReference type="PANTHER" id="PTHR31594:SF14">
    <property type="entry name" value="FIBRONECTIN TYPE-III DOMAIN-CONTAINING PROTEIN"/>
    <property type="match status" value="1"/>
</dbReference>
<feature type="domain" description="SNTX MACPF/CDC-like" evidence="1">
    <location>
        <begin position="9"/>
        <end position="209"/>
    </location>
</feature>